<dbReference type="Pfam" id="PF00486">
    <property type="entry name" value="Trans_reg_C"/>
    <property type="match status" value="1"/>
</dbReference>
<dbReference type="InterPro" id="IPR036388">
    <property type="entry name" value="WH-like_DNA-bd_sf"/>
</dbReference>
<organism evidence="10 11">
    <name type="scientific">Companilactobacillus huachuanensis</name>
    <dbReference type="NCBI Taxonomy" id="2559914"/>
    <lineage>
        <taxon>Bacteria</taxon>
        <taxon>Bacillati</taxon>
        <taxon>Bacillota</taxon>
        <taxon>Bacilli</taxon>
        <taxon>Lactobacillales</taxon>
        <taxon>Lactobacillaceae</taxon>
        <taxon>Companilactobacillus</taxon>
    </lineage>
</organism>
<dbReference type="InterPro" id="IPR001789">
    <property type="entry name" value="Sig_transdc_resp-reg_receiver"/>
</dbReference>
<feature type="modified residue" description="4-aspartylphosphate" evidence="6">
    <location>
        <position position="53"/>
    </location>
</feature>
<keyword evidence="11" id="KW-1185">Reference proteome</keyword>
<dbReference type="RefSeq" id="WP_137610708.1">
    <property type="nucleotide sequence ID" value="NZ_BJDF01000003.1"/>
</dbReference>
<dbReference type="SUPFAM" id="SSF46894">
    <property type="entry name" value="C-terminal effector domain of the bipartite response regulators"/>
    <property type="match status" value="1"/>
</dbReference>
<dbReference type="Proteomes" id="UP001596288">
    <property type="component" value="Unassembled WGS sequence"/>
</dbReference>
<dbReference type="SUPFAM" id="SSF52172">
    <property type="entry name" value="CheY-like"/>
    <property type="match status" value="1"/>
</dbReference>
<dbReference type="CDD" id="cd17574">
    <property type="entry name" value="REC_OmpR"/>
    <property type="match status" value="1"/>
</dbReference>
<dbReference type="InterPro" id="IPR039420">
    <property type="entry name" value="WalR-like"/>
</dbReference>
<keyword evidence="1 6" id="KW-0597">Phosphoprotein</keyword>
<evidence type="ECO:0000256" key="1">
    <source>
        <dbReference type="ARBA" id="ARBA00022553"/>
    </source>
</evidence>
<dbReference type="Gene3D" id="1.10.10.10">
    <property type="entry name" value="Winged helix-like DNA-binding domain superfamily/Winged helix DNA-binding domain"/>
    <property type="match status" value="1"/>
</dbReference>
<feature type="domain" description="Response regulatory" evidence="8">
    <location>
        <begin position="2"/>
        <end position="118"/>
    </location>
</feature>
<evidence type="ECO:0000313" key="10">
    <source>
        <dbReference type="EMBL" id="MFC6176883.1"/>
    </source>
</evidence>
<dbReference type="Pfam" id="PF00072">
    <property type="entry name" value="Response_reg"/>
    <property type="match status" value="1"/>
</dbReference>
<keyword evidence="3" id="KW-0805">Transcription regulation</keyword>
<evidence type="ECO:0000256" key="5">
    <source>
        <dbReference type="ARBA" id="ARBA00023163"/>
    </source>
</evidence>
<dbReference type="PROSITE" id="PS51755">
    <property type="entry name" value="OMPR_PHOB"/>
    <property type="match status" value="1"/>
</dbReference>
<dbReference type="Gene3D" id="3.40.50.2300">
    <property type="match status" value="1"/>
</dbReference>
<dbReference type="PANTHER" id="PTHR48111">
    <property type="entry name" value="REGULATOR OF RPOS"/>
    <property type="match status" value="1"/>
</dbReference>
<keyword evidence="4 7" id="KW-0238">DNA-binding</keyword>
<dbReference type="InterPro" id="IPR016032">
    <property type="entry name" value="Sig_transdc_resp-reg_C-effctor"/>
</dbReference>
<dbReference type="PANTHER" id="PTHR48111:SF21">
    <property type="entry name" value="DNA-BINDING DUAL MASTER TRANSCRIPTIONAL REGULATOR RPAA"/>
    <property type="match status" value="1"/>
</dbReference>
<feature type="DNA-binding region" description="OmpR/PhoB-type" evidence="7">
    <location>
        <begin position="142"/>
        <end position="242"/>
    </location>
</feature>
<comment type="caution">
    <text evidence="10">The sequence shown here is derived from an EMBL/GenBank/DDBJ whole genome shotgun (WGS) entry which is preliminary data.</text>
</comment>
<evidence type="ECO:0000259" key="8">
    <source>
        <dbReference type="PROSITE" id="PS50110"/>
    </source>
</evidence>
<evidence type="ECO:0000256" key="2">
    <source>
        <dbReference type="ARBA" id="ARBA00023012"/>
    </source>
</evidence>
<keyword evidence="5" id="KW-0804">Transcription</keyword>
<dbReference type="PROSITE" id="PS50110">
    <property type="entry name" value="RESPONSE_REGULATORY"/>
    <property type="match status" value="1"/>
</dbReference>
<reference evidence="11" key="1">
    <citation type="journal article" date="2019" name="Int. J. Syst. Evol. Microbiol.">
        <title>The Global Catalogue of Microorganisms (GCM) 10K type strain sequencing project: providing services to taxonomists for standard genome sequencing and annotation.</title>
        <authorList>
            <consortium name="The Broad Institute Genomics Platform"/>
            <consortium name="The Broad Institute Genome Sequencing Center for Infectious Disease"/>
            <person name="Wu L."/>
            <person name="Ma J."/>
        </authorList>
    </citation>
    <scope>NUCLEOTIDE SEQUENCE [LARGE SCALE GENOMIC DNA]</scope>
    <source>
        <strain evidence="11">CCM 8927</strain>
    </source>
</reference>
<keyword evidence="2" id="KW-0902">Two-component regulatory system</keyword>
<feature type="domain" description="OmpR/PhoB-type" evidence="9">
    <location>
        <begin position="142"/>
        <end position="242"/>
    </location>
</feature>
<dbReference type="InterPro" id="IPR011006">
    <property type="entry name" value="CheY-like_superfamily"/>
</dbReference>
<proteinExistence type="predicted"/>
<dbReference type="EMBL" id="JBHSSF010000020">
    <property type="protein sequence ID" value="MFC6176883.1"/>
    <property type="molecule type" value="Genomic_DNA"/>
</dbReference>
<evidence type="ECO:0000256" key="4">
    <source>
        <dbReference type="ARBA" id="ARBA00023125"/>
    </source>
</evidence>
<evidence type="ECO:0000256" key="7">
    <source>
        <dbReference type="PROSITE-ProRule" id="PRU01091"/>
    </source>
</evidence>
<evidence type="ECO:0000313" key="11">
    <source>
        <dbReference type="Proteomes" id="UP001596288"/>
    </source>
</evidence>
<accession>A0ABW1RPA9</accession>
<name>A0ABW1RPA9_9LACO</name>
<evidence type="ECO:0000256" key="3">
    <source>
        <dbReference type="ARBA" id="ARBA00023015"/>
    </source>
</evidence>
<dbReference type="SMART" id="SM00448">
    <property type="entry name" value="REC"/>
    <property type="match status" value="1"/>
</dbReference>
<dbReference type="Gene3D" id="6.10.250.690">
    <property type="match status" value="1"/>
</dbReference>
<evidence type="ECO:0000256" key="6">
    <source>
        <dbReference type="PROSITE-ProRule" id="PRU00169"/>
    </source>
</evidence>
<dbReference type="CDD" id="cd00383">
    <property type="entry name" value="trans_reg_C"/>
    <property type="match status" value="1"/>
</dbReference>
<dbReference type="SMART" id="SM00862">
    <property type="entry name" value="Trans_reg_C"/>
    <property type="match status" value="1"/>
</dbReference>
<dbReference type="InterPro" id="IPR001867">
    <property type="entry name" value="OmpR/PhoB-type_DNA-bd"/>
</dbReference>
<gene>
    <name evidence="10" type="ORF">ACFQAV_08520</name>
</gene>
<protein>
    <submittedName>
        <fullName evidence="10">Winged helix-turn-helix domain-containing protein</fullName>
    </submittedName>
</protein>
<evidence type="ECO:0000259" key="9">
    <source>
        <dbReference type="PROSITE" id="PS51755"/>
    </source>
</evidence>
<sequence length="249" mass="28397">MKILMIEDNKSVSEMMGMFFQKEKWDASFAYDGNEAVDMFNEDADKWDMITLDLNLPGKDGMEVAKEIRKVSKTVPIIMLTARDTESDQVLGLEFGADDYVTKPFSPITLIARMKAIHRRDENLAEKLAESTPVNAEVEEADDGFDINTGYFKLNSNTREAYLADKEIPDLTPKEFDLLKTLASKPKQVFSREQLLEQVWDYDYFGEERTVDAHIKKLRQKIEKVGPQVIETVWGVGYKFDDSGAKAKA</sequence>